<organism evidence="8 9">
    <name type="scientific">Motilimonas cestriensis</name>
    <dbReference type="NCBI Taxonomy" id="2742685"/>
    <lineage>
        <taxon>Bacteria</taxon>
        <taxon>Pseudomonadati</taxon>
        <taxon>Pseudomonadota</taxon>
        <taxon>Gammaproteobacteria</taxon>
        <taxon>Alteromonadales</taxon>
        <taxon>Alteromonadales genera incertae sedis</taxon>
        <taxon>Motilimonas</taxon>
    </lineage>
</organism>
<evidence type="ECO:0000256" key="5">
    <source>
        <dbReference type="ARBA" id="ARBA00023136"/>
    </source>
</evidence>
<evidence type="ECO:0000313" key="8">
    <source>
        <dbReference type="EMBL" id="MCE2595215.1"/>
    </source>
</evidence>
<dbReference type="InterPro" id="IPR011701">
    <property type="entry name" value="MFS"/>
</dbReference>
<evidence type="ECO:0000256" key="3">
    <source>
        <dbReference type="ARBA" id="ARBA00022692"/>
    </source>
</evidence>
<reference evidence="8 9" key="1">
    <citation type="journal article" date="2022" name="Environ. Microbiol. Rep.">
        <title>Eco-phylogenetic analyses reveal divergent evolution of vitamin B12 metabolism in the marine bacterial family 'Psychromonadaceae'.</title>
        <authorList>
            <person name="Jin X."/>
            <person name="Yang Y."/>
            <person name="Cao H."/>
            <person name="Gao B."/>
            <person name="Zhao Z."/>
        </authorList>
    </citation>
    <scope>NUCLEOTIDE SEQUENCE [LARGE SCALE GENOMIC DNA]</scope>
    <source>
        <strain evidence="8 9">MKS20</strain>
    </source>
</reference>
<feature type="transmembrane region" description="Helical" evidence="6">
    <location>
        <begin position="42"/>
        <end position="64"/>
    </location>
</feature>
<dbReference type="PANTHER" id="PTHR23513:SF11">
    <property type="entry name" value="STAPHYLOFERRIN A TRANSPORTER"/>
    <property type="match status" value="1"/>
</dbReference>
<feature type="transmembrane region" description="Helical" evidence="6">
    <location>
        <begin position="137"/>
        <end position="161"/>
    </location>
</feature>
<keyword evidence="5 6" id="KW-0472">Membrane</keyword>
<dbReference type="CDD" id="cd06173">
    <property type="entry name" value="MFS_MefA_like"/>
    <property type="match status" value="1"/>
</dbReference>
<feature type="transmembrane region" description="Helical" evidence="6">
    <location>
        <begin position="268"/>
        <end position="288"/>
    </location>
</feature>
<dbReference type="EMBL" id="JAIMJA010000009">
    <property type="protein sequence ID" value="MCE2595215.1"/>
    <property type="molecule type" value="Genomic_DNA"/>
</dbReference>
<evidence type="ECO:0000256" key="6">
    <source>
        <dbReference type="SAM" id="Phobius"/>
    </source>
</evidence>
<protein>
    <submittedName>
        <fullName evidence="8">MFS transporter</fullName>
    </submittedName>
</protein>
<feature type="transmembrane region" description="Helical" evidence="6">
    <location>
        <begin position="233"/>
        <end position="256"/>
    </location>
</feature>
<evidence type="ECO:0000256" key="2">
    <source>
        <dbReference type="ARBA" id="ARBA00022475"/>
    </source>
</evidence>
<dbReference type="InterPro" id="IPR020846">
    <property type="entry name" value="MFS_dom"/>
</dbReference>
<feature type="transmembrane region" description="Helical" evidence="6">
    <location>
        <begin position="322"/>
        <end position="345"/>
    </location>
</feature>
<dbReference type="PANTHER" id="PTHR23513">
    <property type="entry name" value="INTEGRAL MEMBRANE EFFLUX PROTEIN-RELATED"/>
    <property type="match status" value="1"/>
</dbReference>
<keyword evidence="9" id="KW-1185">Reference proteome</keyword>
<feature type="transmembrane region" description="Helical" evidence="6">
    <location>
        <begin position="84"/>
        <end position="117"/>
    </location>
</feature>
<dbReference type="Gene3D" id="1.20.1250.20">
    <property type="entry name" value="MFS general substrate transporter like domains"/>
    <property type="match status" value="1"/>
</dbReference>
<keyword evidence="4 6" id="KW-1133">Transmembrane helix</keyword>
<evidence type="ECO:0000256" key="1">
    <source>
        <dbReference type="ARBA" id="ARBA00004651"/>
    </source>
</evidence>
<sequence length="444" mass="48139">MSLLQNKNFMLHWLSASLAQLGAYFTMVALPWLVLSQTNNDAFLMSIVMACFSLPHGFFILFGGALADRWSPLLVLLRSRQFGIGVMLCLAACVYLQITPIPLLCLFGLILGTLGAFGIPASQSILPSICKDEELGLANGIVMGTSQLAQIVGPLLAGWLIWLMRYLNQVDPQQYDSTSLALAFVVDAALVLVSICLLYCIKVKRVTSEPKGLFTLVSQGIQFCWLDRGIRLVLAYLILISFFMHGPLLAVLPLIAKVNLSLTEAGYGTLYAMIGVGTLMGAGVAIWLQPAPSQLGLFVLMGDLTSGVSLFLLGFINTSLVLVVICLIVMGVATGFIMIAGTTWFQRRTPSEYMGRVMSVLMFCILGLMPISGAIAGYFNKIYGNQWVVMYAGALIISCALLGLMLPKVRRMGEAPVLDEASISALPPNKQVQYELESVARNNV</sequence>
<evidence type="ECO:0000256" key="4">
    <source>
        <dbReference type="ARBA" id="ARBA00022989"/>
    </source>
</evidence>
<proteinExistence type="predicted"/>
<evidence type="ECO:0000313" key="9">
    <source>
        <dbReference type="Proteomes" id="UP001201273"/>
    </source>
</evidence>
<dbReference type="PROSITE" id="PS50850">
    <property type="entry name" value="MFS"/>
    <property type="match status" value="1"/>
</dbReference>
<comment type="caution">
    <text evidence="8">The sequence shown here is derived from an EMBL/GenBank/DDBJ whole genome shotgun (WGS) entry which is preliminary data.</text>
</comment>
<feature type="transmembrane region" description="Helical" evidence="6">
    <location>
        <begin position="385"/>
        <end position="406"/>
    </location>
</feature>
<feature type="transmembrane region" description="Helical" evidence="6">
    <location>
        <begin position="12"/>
        <end position="35"/>
    </location>
</feature>
<evidence type="ECO:0000259" key="7">
    <source>
        <dbReference type="PROSITE" id="PS50850"/>
    </source>
</evidence>
<dbReference type="RefSeq" id="WP_233052709.1">
    <property type="nucleotide sequence ID" value="NZ_JAIMJA010000009.1"/>
</dbReference>
<keyword evidence="3 6" id="KW-0812">Transmembrane</keyword>
<comment type="subcellular location">
    <subcellularLocation>
        <location evidence="1">Cell membrane</location>
        <topology evidence="1">Multi-pass membrane protein</topology>
    </subcellularLocation>
</comment>
<feature type="transmembrane region" description="Helical" evidence="6">
    <location>
        <begin position="295"/>
        <end position="316"/>
    </location>
</feature>
<accession>A0ABS8WAC6</accession>
<feature type="domain" description="Major facilitator superfamily (MFS) profile" evidence="7">
    <location>
        <begin position="1"/>
        <end position="410"/>
    </location>
</feature>
<dbReference type="InterPro" id="IPR036259">
    <property type="entry name" value="MFS_trans_sf"/>
</dbReference>
<gene>
    <name evidence="8" type="ORF">K6Y31_10355</name>
</gene>
<name>A0ABS8WAC6_9GAMM</name>
<feature type="transmembrane region" description="Helical" evidence="6">
    <location>
        <begin position="357"/>
        <end position="379"/>
    </location>
</feature>
<dbReference type="Pfam" id="PF07690">
    <property type="entry name" value="MFS_1"/>
    <property type="match status" value="1"/>
</dbReference>
<dbReference type="SUPFAM" id="SSF103473">
    <property type="entry name" value="MFS general substrate transporter"/>
    <property type="match status" value="1"/>
</dbReference>
<keyword evidence="2" id="KW-1003">Cell membrane</keyword>
<dbReference type="Proteomes" id="UP001201273">
    <property type="component" value="Unassembled WGS sequence"/>
</dbReference>
<feature type="transmembrane region" description="Helical" evidence="6">
    <location>
        <begin position="181"/>
        <end position="201"/>
    </location>
</feature>